<protein>
    <submittedName>
        <fullName evidence="2">Uncharacterized protein</fullName>
    </submittedName>
</protein>
<gene>
    <name evidence="2" type="ORF">BDP27DRAFT_1433612</name>
</gene>
<feature type="compositionally biased region" description="Basic and acidic residues" evidence="1">
    <location>
        <begin position="43"/>
        <end position="92"/>
    </location>
</feature>
<reference evidence="2" key="1">
    <citation type="submission" date="2020-11" db="EMBL/GenBank/DDBJ databases">
        <authorList>
            <consortium name="DOE Joint Genome Institute"/>
            <person name="Ahrendt S."/>
            <person name="Riley R."/>
            <person name="Andreopoulos W."/>
            <person name="Labutti K."/>
            <person name="Pangilinan J."/>
            <person name="Ruiz-Duenas F.J."/>
            <person name="Barrasa J.M."/>
            <person name="Sanchez-Garcia M."/>
            <person name="Camarero S."/>
            <person name="Miyauchi S."/>
            <person name="Serrano A."/>
            <person name="Linde D."/>
            <person name="Babiker R."/>
            <person name="Drula E."/>
            <person name="Ayuso-Fernandez I."/>
            <person name="Pacheco R."/>
            <person name="Padilla G."/>
            <person name="Ferreira P."/>
            <person name="Barriuso J."/>
            <person name="Kellner H."/>
            <person name="Castanera R."/>
            <person name="Alfaro M."/>
            <person name="Ramirez L."/>
            <person name="Pisabarro A.G."/>
            <person name="Kuo A."/>
            <person name="Tritt A."/>
            <person name="Lipzen A."/>
            <person name="He G."/>
            <person name="Yan M."/>
            <person name="Ng V."/>
            <person name="Cullen D."/>
            <person name="Martin F."/>
            <person name="Rosso M.-N."/>
            <person name="Henrissat B."/>
            <person name="Hibbett D."/>
            <person name="Martinez A.T."/>
            <person name="Grigoriev I.V."/>
        </authorList>
    </citation>
    <scope>NUCLEOTIDE SEQUENCE</scope>
    <source>
        <strain evidence="2">AH 40177</strain>
    </source>
</reference>
<evidence type="ECO:0000256" key="1">
    <source>
        <dbReference type="SAM" id="MobiDB-lite"/>
    </source>
</evidence>
<feature type="region of interest" description="Disordered" evidence="1">
    <location>
        <begin position="22"/>
        <end position="92"/>
    </location>
</feature>
<feature type="region of interest" description="Disordered" evidence="1">
    <location>
        <begin position="129"/>
        <end position="154"/>
    </location>
</feature>
<proteinExistence type="predicted"/>
<organism evidence="2 3">
    <name type="scientific">Rhodocollybia butyracea</name>
    <dbReference type="NCBI Taxonomy" id="206335"/>
    <lineage>
        <taxon>Eukaryota</taxon>
        <taxon>Fungi</taxon>
        <taxon>Dikarya</taxon>
        <taxon>Basidiomycota</taxon>
        <taxon>Agaricomycotina</taxon>
        <taxon>Agaricomycetes</taxon>
        <taxon>Agaricomycetidae</taxon>
        <taxon>Agaricales</taxon>
        <taxon>Marasmiineae</taxon>
        <taxon>Omphalotaceae</taxon>
        <taxon>Rhodocollybia</taxon>
    </lineage>
</organism>
<name>A0A9P5P7M9_9AGAR</name>
<accession>A0A9P5P7M9</accession>
<keyword evidence="3" id="KW-1185">Reference proteome</keyword>
<comment type="caution">
    <text evidence="2">The sequence shown here is derived from an EMBL/GenBank/DDBJ whole genome shotgun (WGS) entry which is preliminary data.</text>
</comment>
<sequence length="154" mass="17180">MSAINPALARTMTSVRRTFSKDSFASVKSSSPMPTPASKSKPKAKDLLAERSQLETNLEKAANDYEVSEKRRADAEQREVSEALRTEKDNALKDAEALRKTAREAEERAEASRKALEAVEKAEVLRRAALESEERAEASRRSALEFEGGQRKQR</sequence>
<evidence type="ECO:0000313" key="3">
    <source>
        <dbReference type="Proteomes" id="UP000772434"/>
    </source>
</evidence>
<dbReference type="Proteomes" id="UP000772434">
    <property type="component" value="Unassembled WGS sequence"/>
</dbReference>
<dbReference type="OrthoDB" id="3041747at2759"/>
<feature type="compositionally biased region" description="Low complexity" evidence="1">
    <location>
        <begin position="22"/>
        <end position="39"/>
    </location>
</feature>
<evidence type="ECO:0000313" key="2">
    <source>
        <dbReference type="EMBL" id="KAF9056736.1"/>
    </source>
</evidence>
<dbReference type="AlphaFoldDB" id="A0A9P5P7M9"/>
<dbReference type="EMBL" id="JADNRY010000436">
    <property type="protein sequence ID" value="KAF9056736.1"/>
    <property type="molecule type" value="Genomic_DNA"/>
</dbReference>